<reference evidence="1 2" key="1">
    <citation type="journal article" date="2019" name="Int. J. Syst. Evol. Microbiol.">
        <title>The Global Catalogue of Microorganisms (GCM) 10K type strain sequencing project: providing services to taxonomists for standard genome sequencing and annotation.</title>
        <authorList>
            <consortium name="The Broad Institute Genomics Platform"/>
            <consortium name="The Broad Institute Genome Sequencing Center for Infectious Disease"/>
            <person name="Wu L."/>
            <person name="Ma J."/>
        </authorList>
    </citation>
    <scope>NUCLEOTIDE SEQUENCE [LARGE SCALE GENOMIC DNA]</scope>
    <source>
        <strain evidence="1 2">JCM 10664</strain>
    </source>
</reference>
<dbReference type="Gene3D" id="3.40.710.10">
    <property type="entry name" value="DD-peptidase/beta-lactamase superfamily"/>
    <property type="match status" value="1"/>
</dbReference>
<evidence type="ECO:0008006" key="3">
    <source>
        <dbReference type="Google" id="ProtNLM"/>
    </source>
</evidence>
<proteinExistence type="predicted"/>
<evidence type="ECO:0000313" key="2">
    <source>
        <dbReference type="Proteomes" id="UP001500220"/>
    </source>
</evidence>
<dbReference type="Proteomes" id="UP001500220">
    <property type="component" value="Unassembled WGS sequence"/>
</dbReference>
<gene>
    <name evidence="1" type="ORF">GCM10009545_49910</name>
</gene>
<evidence type="ECO:0000313" key="1">
    <source>
        <dbReference type="EMBL" id="GAA0541394.1"/>
    </source>
</evidence>
<name>A0ABN1DED2_9PSEU</name>
<dbReference type="InterPro" id="IPR012338">
    <property type="entry name" value="Beta-lactam/transpept-like"/>
</dbReference>
<sequence length="281" mass="29332">MWARVGTFVVGAALSALLVACGWPEVVTVRDDQPQPSPTTPPVTGPATAAVAAVEDWTEQHDAEVVGVAVLDRATGELALGRAAAQPMYSASLSKLIVAVDVLRRDGALVDQRTRDWISRSLGPSDDAAMNELWSRFDGPGAVARVAALAGLEDTRAPQDPGRWGETQLSARDAVRLDAYLFDGLPASERDFAVRGLAAAPPRAADGFDQVFGLAAVSGSAVKSAWMCCQQGRIILHSAGTAGPEHRYAVALLSSRPSSLGYAAARRDLTAAAAAAVAHLR</sequence>
<protein>
    <recommendedName>
        <fullName evidence="3">Beta-lactamase class A</fullName>
    </recommendedName>
</protein>
<dbReference type="EMBL" id="BAAAHC010000028">
    <property type="protein sequence ID" value="GAA0541394.1"/>
    <property type="molecule type" value="Genomic_DNA"/>
</dbReference>
<dbReference type="SUPFAM" id="SSF56601">
    <property type="entry name" value="beta-lactamase/transpeptidase-like"/>
    <property type="match status" value="1"/>
</dbReference>
<dbReference type="PROSITE" id="PS51257">
    <property type="entry name" value="PROKAR_LIPOPROTEIN"/>
    <property type="match status" value="1"/>
</dbReference>
<organism evidence="1 2">
    <name type="scientific">Saccharopolyspora thermophila</name>
    <dbReference type="NCBI Taxonomy" id="89367"/>
    <lineage>
        <taxon>Bacteria</taxon>
        <taxon>Bacillati</taxon>
        <taxon>Actinomycetota</taxon>
        <taxon>Actinomycetes</taxon>
        <taxon>Pseudonocardiales</taxon>
        <taxon>Pseudonocardiaceae</taxon>
        <taxon>Saccharopolyspora</taxon>
    </lineage>
</organism>
<keyword evidence="2" id="KW-1185">Reference proteome</keyword>
<comment type="caution">
    <text evidence="1">The sequence shown here is derived from an EMBL/GenBank/DDBJ whole genome shotgun (WGS) entry which is preliminary data.</text>
</comment>
<dbReference type="RefSeq" id="WP_346074429.1">
    <property type="nucleotide sequence ID" value="NZ_BAAAHC010000028.1"/>
</dbReference>
<accession>A0ABN1DED2</accession>